<comment type="caution">
    <text evidence="1">The sequence shown here is derived from an EMBL/GenBank/DDBJ whole genome shotgun (WGS) entry which is preliminary data.</text>
</comment>
<evidence type="ECO:0000313" key="2">
    <source>
        <dbReference type="Proteomes" id="UP001589692"/>
    </source>
</evidence>
<evidence type="ECO:0000313" key="1">
    <source>
        <dbReference type="EMBL" id="MFB9952433.1"/>
    </source>
</evidence>
<dbReference type="RefSeq" id="WP_377265236.1">
    <property type="nucleotide sequence ID" value="NZ_JBHMAA010000033.1"/>
</dbReference>
<reference evidence="1 2" key="1">
    <citation type="submission" date="2024-09" db="EMBL/GenBank/DDBJ databases">
        <authorList>
            <person name="Sun Q."/>
            <person name="Mori K."/>
        </authorList>
    </citation>
    <scope>NUCLEOTIDE SEQUENCE [LARGE SCALE GENOMIC DNA]</scope>
    <source>
        <strain evidence="1 2">TBRC 4938</strain>
    </source>
</reference>
<evidence type="ECO:0008006" key="3">
    <source>
        <dbReference type="Google" id="ProtNLM"/>
    </source>
</evidence>
<name>A0ABV6ASY4_9HYPH</name>
<dbReference type="EMBL" id="JBHMAA010000033">
    <property type="protein sequence ID" value="MFB9952433.1"/>
    <property type="molecule type" value="Genomic_DNA"/>
</dbReference>
<organism evidence="1 2">
    <name type="scientific">Rhizobium puerariae</name>
    <dbReference type="NCBI Taxonomy" id="1585791"/>
    <lineage>
        <taxon>Bacteria</taxon>
        <taxon>Pseudomonadati</taxon>
        <taxon>Pseudomonadota</taxon>
        <taxon>Alphaproteobacteria</taxon>
        <taxon>Hyphomicrobiales</taxon>
        <taxon>Rhizobiaceae</taxon>
        <taxon>Rhizobium/Agrobacterium group</taxon>
        <taxon>Rhizobium</taxon>
    </lineage>
</organism>
<dbReference type="Proteomes" id="UP001589692">
    <property type="component" value="Unassembled WGS sequence"/>
</dbReference>
<keyword evidence="2" id="KW-1185">Reference proteome</keyword>
<gene>
    <name evidence="1" type="ORF">ACFFP0_26620</name>
</gene>
<sequence length="57" mass="6590">MVEYPFQPHLKGKAAKLKEQKRLEANHARVVTKKDRGGGWQVNLSFGVRQLAGRFRR</sequence>
<proteinExistence type="predicted"/>
<protein>
    <recommendedName>
        <fullName evidence="3">Transposase</fullName>
    </recommendedName>
</protein>
<accession>A0ABV6ASY4</accession>